<reference evidence="4" key="1">
    <citation type="submission" date="2014-10" db="EMBL/GenBank/DDBJ databases">
        <authorList>
            <person name="King R."/>
        </authorList>
    </citation>
    <scope>NUCLEOTIDE SEQUENCE [LARGE SCALE GENOMIC DNA]</scope>
    <source>
        <strain evidence="4">A3/5</strain>
    </source>
</reference>
<evidence type="ECO:0000256" key="2">
    <source>
        <dbReference type="SAM" id="MobiDB-lite"/>
    </source>
</evidence>
<evidence type="ECO:0000313" key="3">
    <source>
        <dbReference type="EMBL" id="CEI69195.1"/>
    </source>
</evidence>
<dbReference type="AlphaFoldDB" id="A0A2L2U3B9"/>
<feature type="region of interest" description="Disordered" evidence="2">
    <location>
        <begin position="29"/>
        <end position="56"/>
    </location>
</feature>
<keyword evidence="1" id="KW-0175">Coiled coil</keyword>
<proteinExistence type="predicted"/>
<evidence type="ECO:0000313" key="4">
    <source>
        <dbReference type="Proteomes" id="UP000245910"/>
    </source>
</evidence>
<keyword evidence="4" id="KW-1185">Reference proteome</keyword>
<sequence>MEPIPETRQQTPQRIIYYLLDEQLNMERRPPIGLPSRTDPARRTRPLQRALPPPPSEAQVLQLITTWHYSSDPYQRQRLNQLLVRILRDELDRLQRIRIQYQAVQQQLRENEQERSGLDNILLSQETKSQRSASADDTSAGHSCHMRNGVWKLR</sequence>
<feature type="compositionally biased region" description="Polar residues" evidence="2">
    <location>
        <begin position="125"/>
        <end position="141"/>
    </location>
</feature>
<evidence type="ECO:0000256" key="1">
    <source>
        <dbReference type="SAM" id="Coils"/>
    </source>
</evidence>
<feature type="coiled-coil region" evidence="1">
    <location>
        <begin position="87"/>
        <end position="114"/>
    </location>
</feature>
<organism evidence="3 4">
    <name type="scientific">Fusarium venenatum</name>
    <dbReference type="NCBI Taxonomy" id="56646"/>
    <lineage>
        <taxon>Eukaryota</taxon>
        <taxon>Fungi</taxon>
        <taxon>Dikarya</taxon>
        <taxon>Ascomycota</taxon>
        <taxon>Pezizomycotina</taxon>
        <taxon>Sordariomycetes</taxon>
        <taxon>Hypocreomycetidae</taxon>
        <taxon>Hypocreales</taxon>
        <taxon>Nectriaceae</taxon>
        <taxon>Fusarium</taxon>
    </lineage>
</organism>
<protein>
    <submittedName>
        <fullName evidence="3">Uncharacterized protein</fullName>
    </submittedName>
</protein>
<dbReference type="Proteomes" id="UP000245910">
    <property type="component" value="Chromosome III"/>
</dbReference>
<name>A0A2L2U3B9_9HYPO</name>
<feature type="region of interest" description="Disordered" evidence="2">
    <location>
        <begin position="125"/>
        <end position="154"/>
    </location>
</feature>
<accession>A0A2L2U3B9</accession>
<dbReference type="EMBL" id="LN649231">
    <property type="protein sequence ID" value="CEI69195.1"/>
    <property type="molecule type" value="Genomic_DNA"/>
</dbReference>